<dbReference type="SUPFAM" id="SSF47384">
    <property type="entry name" value="Homodimeric domain of signal transducing histidine kinase"/>
    <property type="match status" value="1"/>
</dbReference>
<dbReference type="InterPro" id="IPR035965">
    <property type="entry name" value="PAS-like_dom_sf"/>
</dbReference>
<feature type="domain" description="HPt" evidence="19">
    <location>
        <begin position="1093"/>
        <end position="1182"/>
    </location>
</feature>
<dbReference type="InterPro" id="IPR003661">
    <property type="entry name" value="HisK_dim/P_dom"/>
</dbReference>
<evidence type="ECO:0000256" key="13">
    <source>
        <dbReference type="PROSITE-ProRule" id="PRU00169"/>
    </source>
</evidence>
<dbReference type="SMART" id="SM00091">
    <property type="entry name" value="PAS"/>
    <property type="match status" value="5"/>
</dbReference>
<evidence type="ECO:0000256" key="11">
    <source>
        <dbReference type="ARBA" id="ARBA00023136"/>
    </source>
</evidence>
<dbReference type="InterPro" id="IPR004358">
    <property type="entry name" value="Sig_transdc_His_kin-like_C"/>
</dbReference>
<comment type="catalytic activity">
    <reaction evidence="1">
        <text>ATP + protein L-histidine = ADP + protein N-phospho-L-histidine.</text>
        <dbReference type="EC" id="2.7.13.3"/>
    </reaction>
</comment>
<accession>A0A4Q5L8R7</accession>
<keyword evidence="4" id="KW-1003">Cell membrane</keyword>
<evidence type="ECO:0000256" key="2">
    <source>
        <dbReference type="ARBA" id="ARBA00004651"/>
    </source>
</evidence>
<dbReference type="InterPro" id="IPR036890">
    <property type="entry name" value="HATPase_C_sf"/>
</dbReference>
<gene>
    <name evidence="20" type="ORF">EWM57_15270</name>
</gene>
<keyword evidence="10" id="KW-0902">Two-component regulatory system</keyword>
<organism evidence="20 21">
    <name type="scientific">Hymenobacter persicinus</name>
    <dbReference type="NCBI Taxonomy" id="2025506"/>
    <lineage>
        <taxon>Bacteria</taxon>
        <taxon>Pseudomonadati</taxon>
        <taxon>Bacteroidota</taxon>
        <taxon>Cytophagia</taxon>
        <taxon>Cytophagales</taxon>
        <taxon>Hymenobacteraceae</taxon>
        <taxon>Hymenobacter</taxon>
    </lineage>
</organism>
<dbReference type="InterPro" id="IPR036097">
    <property type="entry name" value="HisK_dim/P_sf"/>
</dbReference>
<dbReference type="Gene3D" id="3.30.450.20">
    <property type="entry name" value="PAS domain"/>
    <property type="match status" value="4"/>
</dbReference>
<feature type="domain" description="PAS" evidence="17">
    <location>
        <begin position="273"/>
        <end position="318"/>
    </location>
</feature>
<protein>
    <recommendedName>
        <fullName evidence="3">histidine kinase</fullName>
        <ecNumber evidence="3">2.7.13.3</ecNumber>
    </recommendedName>
</protein>
<evidence type="ECO:0000256" key="4">
    <source>
        <dbReference type="ARBA" id="ARBA00022475"/>
    </source>
</evidence>
<dbReference type="InterPro" id="IPR001610">
    <property type="entry name" value="PAC"/>
</dbReference>
<dbReference type="Pfam" id="PF00512">
    <property type="entry name" value="HisKA"/>
    <property type="match status" value="1"/>
</dbReference>
<sequence length="1189" mass="133300">MTTIGYRHLQRQLRQARRAQAAAQLELQTLQEQIARQRAAAADQASALLQTMPTALLAANQLGQVTLINQRLCTLLGLPGAPATYLGQSWAAVLTQGTIRFRDEPAARARTEALVAAGQRVRGELYELDNGTVLQQEYLPVGQEGQTVLHLWSYEDVTQQQQQQGHIHELSRLTELNPNPVMRCDRHVQVFYANPAGRRLLNLLAQTHERESREFLGHEIRLALEERQTRRSERHLDGSFYLWTVVPSVPDDQCTIYLTDITARRRVEVELRRQQLFTQRINDTVPTLVFVFDLETLSISHCNNQCQALLGYSEAEVIAAGAQILPRIMTAADWQLWQSQIPRLKAMPDGQTHISEYKARHRDGSWRWLHIKSTPFTRRANGMVQQLVVVGEDVTNRRVIEEELRQSRLFVERVANTVPNLIYIYDIQQHRNVYCNRYIETVLGYSAAELQAMGQSMLTLLMPEHESSRLREHFVQVGQLADGQTADIEYHLYHRNGSVRWLRVSHTPFERDAAGQVRLVVGAAEDITNWKLAEEQRRSANRRLSEQNRLFRQVIDATPHLIYLKDRNGRYLLANQATAELYGLSVEQVLQTPPEQLPASAADMSSYIEADQRVIDTRQEIAAEKTYTRPNGEVVWFYSVKRPFVLADGTVQVLGIDSNITELKGTQLALRGAKDAAEENARVKQDFLANMSHEIRTPMNGILGLAGLLSKTPLDEQQGQYLSHIRHSAEQLLVVINDILAMTQISAGKLRLENTPFELREVLRACHQLLLPRAAEKGIGLELELPLPSQATTVLGDPYRLRQVLLNLLSNAVKFTEHGTVRLSCQRLTESDEKPIFHFTVSDTGIGIPAHQLGRIFESFTQASASTAREYGGSGLGLSISHELVQLLGGEIVVESQPGVGTSFQFDLPFGPAETTEIPVVARETAPNYRSLGARRALLAEDNAVNQFLVKTLLNSWGFHVDTATTGPEALNCFRQNPYDVVLMDIQMPGMDGVEATQQLRQHPDAQRAATPVLALTAHAMRGEAQRYLAAGFNAYLSKPFREEELFRVISDLLHGRPFVAPVPATPPTAAPPAAPTAPLYDLSGLRRLAHGNEAFVGRLVQLFIQTTPPIVRELEQHLAAQAWPKLASVAHHLKSSLDGMHIRALHGIIRELEACSATSDPVLLTRQVAQVRQITEQVIAELQREFET</sequence>
<dbReference type="GO" id="GO:0000155">
    <property type="term" value="F:phosphorelay sensor kinase activity"/>
    <property type="evidence" value="ECO:0007669"/>
    <property type="project" value="InterPro"/>
</dbReference>
<dbReference type="Gene3D" id="1.10.287.130">
    <property type="match status" value="1"/>
</dbReference>
<evidence type="ECO:0000259" key="16">
    <source>
        <dbReference type="PROSITE" id="PS50110"/>
    </source>
</evidence>
<feature type="coiled-coil region" evidence="14">
    <location>
        <begin position="6"/>
        <end position="40"/>
    </location>
</feature>
<dbReference type="CDD" id="cd17546">
    <property type="entry name" value="REC_hyHK_CKI1_RcsC-like"/>
    <property type="match status" value="1"/>
</dbReference>
<keyword evidence="14" id="KW-0175">Coiled coil</keyword>
<dbReference type="SMART" id="SM00388">
    <property type="entry name" value="HisKA"/>
    <property type="match status" value="1"/>
</dbReference>
<evidence type="ECO:0000259" key="19">
    <source>
        <dbReference type="PROSITE" id="PS50894"/>
    </source>
</evidence>
<dbReference type="Pfam" id="PF08447">
    <property type="entry name" value="PAS_3"/>
    <property type="match status" value="2"/>
</dbReference>
<dbReference type="SMART" id="SM00086">
    <property type="entry name" value="PAC"/>
    <property type="match status" value="3"/>
</dbReference>
<dbReference type="PANTHER" id="PTHR45339:SF1">
    <property type="entry name" value="HYBRID SIGNAL TRANSDUCTION HISTIDINE KINASE J"/>
    <property type="match status" value="1"/>
</dbReference>
<dbReference type="SUPFAM" id="SSF52172">
    <property type="entry name" value="CheY-like"/>
    <property type="match status" value="1"/>
</dbReference>
<feature type="domain" description="PAS" evidence="17">
    <location>
        <begin position="547"/>
        <end position="590"/>
    </location>
</feature>
<dbReference type="Pfam" id="PF00072">
    <property type="entry name" value="Response_reg"/>
    <property type="match status" value="1"/>
</dbReference>
<dbReference type="PROSITE" id="PS50109">
    <property type="entry name" value="HIS_KIN"/>
    <property type="match status" value="1"/>
</dbReference>
<dbReference type="PRINTS" id="PR00344">
    <property type="entry name" value="BCTRLSENSOR"/>
</dbReference>
<dbReference type="InterPro" id="IPR036641">
    <property type="entry name" value="HPT_dom_sf"/>
</dbReference>
<evidence type="ECO:0000256" key="12">
    <source>
        <dbReference type="PROSITE-ProRule" id="PRU00110"/>
    </source>
</evidence>
<dbReference type="CDD" id="cd00082">
    <property type="entry name" value="HisKA"/>
    <property type="match status" value="1"/>
</dbReference>
<dbReference type="SUPFAM" id="SSF55785">
    <property type="entry name" value="PYP-like sensor domain (PAS domain)"/>
    <property type="match status" value="3"/>
</dbReference>
<feature type="domain" description="Histidine kinase" evidence="15">
    <location>
        <begin position="690"/>
        <end position="912"/>
    </location>
</feature>
<dbReference type="FunFam" id="3.30.565.10:FF:000010">
    <property type="entry name" value="Sensor histidine kinase RcsC"/>
    <property type="match status" value="1"/>
</dbReference>
<keyword evidence="11" id="KW-0472">Membrane</keyword>
<dbReference type="InterPro" id="IPR005467">
    <property type="entry name" value="His_kinase_dom"/>
</dbReference>
<dbReference type="CDD" id="cd16922">
    <property type="entry name" value="HATPase_EvgS-ArcB-TorS-like"/>
    <property type="match status" value="1"/>
</dbReference>
<evidence type="ECO:0000259" key="15">
    <source>
        <dbReference type="PROSITE" id="PS50109"/>
    </source>
</evidence>
<dbReference type="InterPro" id="IPR011006">
    <property type="entry name" value="CheY-like_superfamily"/>
</dbReference>
<comment type="subcellular location">
    <subcellularLocation>
        <location evidence="2">Cell membrane</location>
        <topology evidence="2">Multi-pass membrane protein</topology>
    </subcellularLocation>
</comment>
<reference evidence="20 21" key="1">
    <citation type="submission" date="2019-02" db="EMBL/GenBank/DDBJ databases">
        <title>Bacterial novel species isolated from soil.</title>
        <authorList>
            <person name="Jung H.-Y."/>
        </authorList>
    </citation>
    <scope>NUCLEOTIDE SEQUENCE [LARGE SCALE GENOMIC DNA]</scope>
    <source>
        <strain evidence="20 21">1-3-3-3</strain>
    </source>
</reference>
<feature type="modified residue" description="Phosphohistidine" evidence="12">
    <location>
        <position position="1132"/>
    </location>
</feature>
<dbReference type="Proteomes" id="UP000294155">
    <property type="component" value="Unassembled WGS sequence"/>
</dbReference>
<dbReference type="OrthoDB" id="9797097at2"/>
<keyword evidence="8" id="KW-0067">ATP-binding</keyword>
<dbReference type="InterPro" id="IPR000700">
    <property type="entry name" value="PAS-assoc_C"/>
</dbReference>
<evidence type="ECO:0000256" key="1">
    <source>
        <dbReference type="ARBA" id="ARBA00000085"/>
    </source>
</evidence>
<proteinExistence type="predicted"/>
<evidence type="ECO:0000259" key="17">
    <source>
        <dbReference type="PROSITE" id="PS50112"/>
    </source>
</evidence>
<dbReference type="PROSITE" id="PS50112">
    <property type="entry name" value="PAS"/>
    <property type="match status" value="3"/>
</dbReference>
<evidence type="ECO:0000259" key="18">
    <source>
        <dbReference type="PROSITE" id="PS50113"/>
    </source>
</evidence>
<feature type="domain" description="PAC" evidence="18">
    <location>
        <begin position="353"/>
        <end position="406"/>
    </location>
</feature>
<keyword evidence="21" id="KW-1185">Reference proteome</keyword>
<evidence type="ECO:0000256" key="9">
    <source>
        <dbReference type="ARBA" id="ARBA00022989"/>
    </source>
</evidence>
<dbReference type="Pfam" id="PF08448">
    <property type="entry name" value="PAS_4"/>
    <property type="match status" value="1"/>
</dbReference>
<dbReference type="RefSeq" id="WP_129922028.1">
    <property type="nucleotide sequence ID" value="NZ_SEWE01000035.1"/>
</dbReference>
<dbReference type="Gene3D" id="1.20.120.160">
    <property type="entry name" value="HPT domain"/>
    <property type="match status" value="1"/>
</dbReference>
<evidence type="ECO:0000256" key="6">
    <source>
        <dbReference type="ARBA" id="ARBA00022692"/>
    </source>
</evidence>
<dbReference type="Gene3D" id="3.30.565.10">
    <property type="entry name" value="Histidine kinase-like ATPase, C-terminal domain"/>
    <property type="match status" value="1"/>
</dbReference>
<dbReference type="CDD" id="cd00130">
    <property type="entry name" value="PAS"/>
    <property type="match status" value="3"/>
</dbReference>
<name>A0A4Q5L8R7_9BACT</name>
<dbReference type="GO" id="GO:0005886">
    <property type="term" value="C:plasma membrane"/>
    <property type="evidence" value="ECO:0007669"/>
    <property type="project" value="UniProtKB-SubCell"/>
</dbReference>
<dbReference type="InterPro" id="IPR000014">
    <property type="entry name" value="PAS"/>
</dbReference>
<keyword evidence="9" id="KW-1133">Transmembrane helix</keyword>
<dbReference type="PROSITE" id="PS50110">
    <property type="entry name" value="RESPONSE_REGULATORY"/>
    <property type="match status" value="1"/>
</dbReference>
<dbReference type="PROSITE" id="PS50894">
    <property type="entry name" value="HPT"/>
    <property type="match status" value="1"/>
</dbReference>
<evidence type="ECO:0000313" key="20">
    <source>
        <dbReference type="EMBL" id="RYU78088.1"/>
    </source>
</evidence>
<dbReference type="InterPro" id="IPR001789">
    <property type="entry name" value="Sig_transdc_resp-reg_receiver"/>
</dbReference>
<dbReference type="GO" id="GO:0005524">
    <property type="term" value="F:ATP binding"/>
    <property type="evidence" value="ECO:0007669"/>
    <property type="project" value="UniProtKB-KW"/>
</dbReference>
<dbReference type="EMBL" id="SEWE01000035">
    <property type="protein sequence ID" value="RYU78088.1"/>
    <property type="molecule type" value="Genomic_DNA"/>
</dbReference>
<dbReference type="EC" id="2.7.13.3" evidence="3"/>
<dbReference type="InterPro" id="IPR008207">
    <property type="entry name" value="Sig_transdc_His_kin_Hpt_dom"/>
</dbReference>
<dbReference type="Gene3D" id="3.40.50.2300">
    <property type="match status" value="1"/>
</dbReference>
<dbReference type="SMART" id="SM00387">
    <property type="entry name" value="HATPase_c"/>
    <property type="match status" value="1"/>
</dbReference>
<feature type="domain" description="PAC" evidence="18">
    <location>
        <begin position="486"/>
        <end position="539"/>
    </location>
</feature>
<dbReference type="NCBIfam" id="TIGR00229">
    <property type="entry name" value="sensory_box"/>
    <property type="match status" value="3"/>
</dbReference>
<evidence type="ECO:0000256" key="14">
    <source>
        <dbReference type="SAM" id="Coils"/>
    </source>
</evidence>
<evidence type="ECO:0000256" key="5">
    <source>
        <dbReference type="ARBA" id="ARBA00022553"/>
    </source>
</evidence>
<evidence type="ECO:0000256" key="7">
    <source>
        <dbReference type="ARBA" id="ARBA00022741"/>
    </source>
</evidence>
<evidence type="ECO:0000256" key="3">
    <source>
        <dbReference type="ARBA" id="ARBA00012438"/>
    </source>
</evidence>
<evidence type="ECO:0000256" key="8">
    <source>
        <dbReference type="ARBA" id="ARBA00022840"/>
    </source>
</evidence>
<dbReference type="SUPFAM" id="SSF47226">
    <property type="entry name" value="Histidine-containing phosphotransfer domain, HPT domain"/>
    <property type="match status" value="1"/>
</dbReference>
<comment type="caution">
    <text evidence="20">The sequence shown here is derived from an EMBL/GenBank/DDBJ whole genome shotgun (WGS) entry which is preliminary data.</text>
</comment>
<keyword evidence="7" id="KW-0547">Nucleotide-binding</keyword>
<dbReference type="Pfam" id="PF01627">
    <property type="entry name" value="Hpt"/>
    <property type="match status" value="1"/>
</dbReference>
<dbReference type="Pfam" id="PF02518">
    <property type="entry name" value="HATPase_c"/>
    <property type="match status" value="1"/>
</dbReference>
<dbReference type="PROSITE" id="PS50113">
    <property type="entry name" value="PAC"/>
    <property type="match status" value="2"/>
</dbReference>
<dbReference type="Pfam" id="PF13188">
    <property type="entry name" value="PAS_8"/>
    <property type="match status" value="1"/>
</dbReference>
<dbReference type="InterPro" id="IPR003594">
    <property type="entry name" value="HATPase_dom"/>
</dbReference>
<feature type="domain" description="Response regulatory" evidence="16">
    <location>
        <begin position="936"/>
        <end position="1054"/>
    </location>
</feature>
<dbReference type="InterPro" id="IPR013656">
    <property type="entry name" value="PAS_4"/>
</dbReference>
<dbReference type="SUPFAM" id="SSF55874">
    <property type="entry name" value="ATPase domain of HSP90 chaperone/DNA topoisomerase II/histidine kinase"/>
    <property type="match status" value="1"/>
</dbReference>
<dbReference type="PANTHER" id="PTHR45339">
    <property type="entry name" value="HYBRID SIGNAL TRANSDUCTION HISTIDINE KINASE J"/>
    <property type="match status" value="1"/>
</dbReference>
<evidence type="ECO:0000313" key="21">
    <source>
        <dbReference type="Proteomes" id="UP000294155"/>
    </source>
</evidence>
<dbReference type="InterPro" id="IPR013655">
    <property type="entry name" value="PAS_fold_3"/>
</dbReference>
<feature type="domain" description="PAS" evidence="17">
    <location>
        <begin position="407"/>
        <end position="464"/>
    </location>
</feature>
<dbReference type="AlphaFoldDB" id="A0A4Q5L8R7"/>
<feature type="modified residue" description="4-aspartylphosphate" evidence="13">
    <location>
        <position position="985"/>
    </location>
</feature>
<dbReference type="SMART" id="SM00448">
    <property type="entry name" value="REC"/>
    <property type="match status" value="1"/>
</dbReference>
<keyword evidence="6" id="KW-0812">Transmembrane</keyword>
<keyword evidence="5 13" id="KW-0597">Phosphoprotein</keyword>
<evidence type="ECO:0000256" key="10">
    <source>
        <dbReference type="ARBA" id="ARBA00023012"/>
    </source>
</evidence>